<protein>
    <submittedName>
        <fullName evidence="2">Uncharacterized protein</fullName>
    </submittedName>
</protein>
<proteinExistence type="predicted"/>
<dbReference type="EMBL" id="JANBVO010000067">
    <property type="protein sequence ID" value="KAJ9131571.1"/>
    <property type="molecule type" value="Genomic_DNA"/>
</dbReference>
<keyword evidence="3" id="KW-1185">Reference proteome</keyword>
<evidence type="ECO:0000313" key="2">
    <source>
        <dbReference type="EMBL" id="KAJ9131571.1"/>
    </source>
</evidence>
<feature type="region of interest" description="Disordered" evidence="1">
    <location>
        <begin position="77"/>
        <end position="99"/>
    </location>
</feature>
<organism evidence="2 3">
    <name type="scientific">Pleurostoma richardsiae</name>
    <dbReference type="NCBI Taxonomy" id="41990"/>
    <lineage>
        <taxon>Eukaryota</taxon>
        <taxon>Fungi</taxon>
        <taxon>Dikarya</taxon>
        <taxon>Ascomycota</taxon>
        <taxon>Pezizomycotina</taxon>
        <taxon>Sordariomycetes</taxon>
        <taxon>Sordariomycetidae</taxon>
        <taxon>Calosphaeriales</taxon>
        <taxon>Pleurostomataceae</taxon>
        <taxon>Pleurostoma</taxon>
    </lineage>
</organism>
<evidence type="ECO:0000313" key="3">
    <source>
        <dbReference type="Proteomes" id="UP001174694"/>
    </source>
</evidence>
<reference evidence="2" key="1">
    <citation type="submission" date="2022-07" db="EMBL/GenBank/DDBJ databases">
        <title>Fungi with potential for degradation of polypropylene.</title>
        <authorList>
            <person name="Gostincar C."/>
        </authorList>
    </citation>
    <scope>NUCLEOTIDE SEQUENCE</scope>
    <source>
        <strain evidence="2">EXF-13308</strain>
    </source>
</reference>
<dbReference type="AlphaFoldDB" id="A0AA38VDD4"/>
<gene>
    <name evidence="2" type="ORF">NKR23_g11716</name>
</gene>
<name>A0AA38VDD4_9PEZI</name>
<comment type="caution">
    <text evidence="2">The sequence shown here is derived from an EMBL/GenBank/DDBJ whole genome shotgun (WGS) entry which is preliminary data.</text>
</comment>
<sequence>MVTALQTSDRLRRRVVTNLRKFLNHPDPLGTTAVAIPANRIVTVPGGVADHPVGRATQGCSVAAITGEPCCCCRPSPPPYARELRPPPSYSPRDERGHK</sequence>
<accession>A0AA38VDD4</accession>
<feature type="compositionally biased region" description="Pro residues" evidence="1">
    <location>
        <begin position="77"/>
        <end position="90"/>
    </location>
</feature>
<dbReference type="Proteomes" id="UP001174694">
    <property type="component" value="Unassembled WGS sequence"/>
</dbReference>
<evidence type="ECO:0000256" key="1">
    <source>
        <dbReference type="SAM" id="MobiDB-lite"/>
    </source>
</evidence>